<dbReference type="EMBL" id="SDAM02000019">
    <property type="protein sequence ID" value="KAH6837094.1"/>
    <property type="molecule type" value="Genomic_DNA"/>
</dbReference>
<evidence type="ECO:0000256" key="1">
    <source>
        <dbReference type="SAM" id="MobiDB-lite"/>
    </source>
</evidence>
<feature type="compositionally biased region" description="Polar residues" evidence="1">
    <location>
        <begin position="61"/>
        <end position="70"/>
    </location>
</feature>
<keyword evidence="3" id="KW-1185">Reference proteome</keyword>
<dbReference type="AlphaFoldDB" id="A0AAD4JPM7"/>
<reference evidence="2 3" key="1">
    <citation type="journal article" date="2021" name="Nat. Commun.">
        <title>Incipient diploidization of the medicinal plant Perilla within 10,000 years.</title>
        <authorList>
            <person name="Zhang Y."/>
            <person name="Shen Q."/>
            <person name="Leng L."/>
            <person name="Zhang D."/>
            <person name="Chen S."/>
            <person name="Shi Y."/>
            <person name="Ning Z."/>
            <person name="Chen S."/>
        </authorList>
    </citation>
    <scope>NUCLEOTIDE SEQUENCE [LARGE SCALE GENOMIC DNA]</scope>
    <source>
        <strain evidence="3">cv. PC099</strain>
    </source>
</reference>
<feature type="compositionally biased region" description="Low complexity" evidence="1">
    <location>
        <begin position="1"/>
        <end position="14"/>
    </location>
</feature>
<evidence type="ECO:0000313" key="2">
    <source>
        <dbReference type="EMBL" id="KAH6837094.1"/>
    </source>
</evidence>
<organism evidence="2 3">
    <name type="scientific">Perilla frutescens var. hirtella</name>
    <name type="common">Perilla citriodora</name>
    <name type="synonym">Perilla setoyensis</name>
    <dbReference type="NCBI Taxonomy" id="608512"/>
    <lineage>
        <taxon>Eukaryota</taxon>
        <taxon>Viridiplantae</taxon>
        <taxon>Streptophyta</taxon>
        <taxon>Embryophyta</taxon>
        <taxon>Tracheophyta</taxon>
        <taxon>Spermatophyta</taxon>
        <taxon>Magnoliopsida</taxon>
        <taxon>eudicotyledons</taxon>
        <taxon>Gunneridae</taxon>
        <taxon>Pentapetalae</taxon>
        <taxon>asterids</taxon>
        <taxon>lamiids</taxon>
        <taxon>Lamiales</taxon>
        <taxon>Lamiaceae</taxon>
        <taxon>Nepetoideae</taxon>
        <taxon>Elsholtzieae</taxon>
        <taxon>Perilla</taxon>
    </lineage>
</organism>
<feature type="compositionally biased region" description="Polar residues" evidence="1">
    <location>
        <begin position="38"/>
        <end position="53"/>
    </location>
</feature>
<comment type="caution">
    <text evidence="2">The sequence shown here is derived from an EMBL/GenBank/DDBJ whole genome shotgun (WGS) entry which is preliminary data.</text>
</comment>
<protein>
    <recommendedName>
        <fullName evidence="4">Hydroxyproline-rich glycoprotein family protein</fullName>
    </recommendedName>
</protein>
<feature type="compositionally biased region" description="Low complexity" evidence="1">
    <location>
        <begin position="252"/>
        <end position="269"/>
    </location>
</feature>
<dbReference type="Proteomes" id="UP001190926">
    <property type="component" value="Unassembled WGS sequence"/>
</dbReference>
<feature type="compositionally biased region" description="Basic residues" evidence="1">
    <location>
        <begin position="90"/>
        <end position="101"/>
    </location>
</feature>
<dbReference type="PANTHER" id="PTHR37256">
    <property type="entry name" value="E1A-BINDING PROTEIN P400-LIKE"/>
    <property type="match status" value="1"/>
</dbReference>
<feature type="region of interest" description="Disordered" evidence="1">
    <location>
        <begin position="250"/>
        <end position="269"/>
    </location>
</feature>
<feature type="region of interest" description="Disordered" evidence="1">
    <location>
        <begin position="1"/>
        <end position="23"/>
    </location>
</feature>
<evidence type="ECO:0000313" key="3">
    <source>
        <dbReference type="Proteomes" id="UP001190926"/>
    </source>
</evidence>
<proteinExistence type="predicted"/>
<accession>A0AAD4JPM7</accession>
<feature type="region of interest" description="Disordered" evidence="1">
    <location>
        <begin position="38"/>
        <end position="104"/>
    </location>
</feature>
<dbReference type="PANTHER" id="PTHR37256:SF1">
    <property type="entry name" value="MYB-LIKE PROTEIN A"/>
    <property type="match status" value="1"/>
</dbReference>
<name>A0AAD4JPM7_PERFH</name>
<gene>
    <name evidence="2" type="ORF">C2S53_016266</name>
</gene>
<evidence type="ECO:0008006" key="4">
    <source>
        <dbReference type="Google" id="ProtNLM"/>
    </source>
</evidence>
<sequence length="405" mass="45590">MRGKSSLSKSKNGGIEIEKLEKLNEPHLSGAYIRSLVKQLSSSRTKDSSNSIGPKSLEGDGNSSNESLFGSSCDGFSDQKQEKSHQPPQPHKKQVRRRLHTSRPYQERLLNMAEARREIVTALKFHRAAMKQAGERQQQQQMESRPESQLFESASHQLSIEQEAKLKSRRNPRIYASNSSIPDNFPRSSYLDNFSYSPGFCSPYSWSISPIAVPLPVQDNFNFTLPSQTLGLNLNLRDFNNLDSTFHCSTNPSSISPSPSPSISSSPYSVSATTEEIPCMGVPGSVSEFGDSGLHPVMDDKEIAEIRSIGEQYEMEWNDTLNLMNSAWWFKFLKAMEITPENQNGEDFVNFPFDEVMEEFPAWLNANEGCLQHVNDFCLDNYFEDPALPCMDIEEIEGMDGDWLA</sequence>
<feature type="region of interest" description="Disordered" evidence="1">
    <location>
        <begin position="131"/>
        <end position="155"/>
    </location>
</feature>